<dbReference type="PROSITE" id="PS50850">
    <property type="entry name" value="MFS"/>
    <property type="match status" value="1"/>
</dbReference>
<comment type="subcellular location">
    <subcellularLocation>
        <location evidence="1">Cell membrane</location>
        <topology evidence="1">Multi-pass membrane protein</topology>
    </subcellularLocation>
</comment>
<keyword evidence="9" id="KW-1185">Reference proteome</keyword>
<dbReference type="InterPro" id="IPR011701">
    <property type="entry name" value="MFS"/>
</dbReference>
<accession>A0ABV8ICQ5</accession>
<evidence type="ECO:0000256" key="2">
    <source>
        <dbReference type="ARBA" id="ARBA00022692"/>
    </source>
</evidence>
<keyword evidence="4 5" id="KW-0472">Membrane</keyword>
<evidence type="ECO:0000313" key="8">
    <source>
        <dbReference type="EMBL" id="MFC4061911.1"/>
    </source>
</evidence>
<dbReference type="InterPro" id="IPR020846">
    <property type="entry name" value="MFS_dom"/>
</dbReference>
<sequence length="405" mass="40418">GRRRILTAGLAVFGATSLAAAFASGPGALIAARAGMGVGGALLITGTLAVAIQVFDAQERPKAIGIWAAVSALGFASGPPLGGVVLAHASWGAIFLLNVPVVAVCLVAVRLLVPESRNPARGRPDLAGALLATAGTTGVVYAIIAMDWRAAAAGVALLAAFLVWQRRARNPMLNLALFRDRRFTGAVTGIVLITFGSSGALFLLTMQLQFIGEHDPLQAGLRMAPFALTVVVLNAAGVAALLIRALGAPLAIAGGMTLLAAGLVVVAQSGGEGYWPLLTGLLLMGAGCAVANPAIVEAVFSAVPPDDAGAGAGIEGTMTELGSSLGVAALGTFMQLRWTALLPAAAAADSLPDSLAAAGTAAERDTILSAFADALRYGELAGAAAVLAGGCVTALLIHLSRRDAA</sequence>
<evidence type="ECO:0000256" key="3">
    <source>
        <dbReference type="ARBA" id="ARBA00022989"/>
    </source>
</evidence>
<dbReference type="CDD" id="cd17321">
    <property type="entry name" value="MFS_MMR_MDR_like"/>
    <property type="match status" value="1"/>
</dbReference>
<dbReference type="Gene3D" id="1.20.1720.10">
    <property type="entry name" value="Multidrug resistance protein D"/>
    <property type="match status" value="1"/>
</dbReference>
<feature type="transmembrane region" description="Helical" evidence="5">
    <location>
        <begin position="125"/>
        <end position="144"/>
    </location>
</feature>
<dbReference type="PANTHER" id="PTHR42718">
    <property type="entry name" value="MAJOR FACILITATOR SUPERFAMILY MULTIDRUG TRANSPORTER MFSC"/>
    <property type="match status" value="1"/>
</dbReference>
<feature type="transmembrane region" description="Helical" evidence="5">
    <location>
        <begin position="223"/>
        <end position="243"/>
    </location>
</feature>
<evidence type="ECO:0000256" key="5">
    <source>
        <dbReference type="SAM" id="Phobius"/>
    </source>
</evidence>
<dbReference type="SUPFAM" id="SSF103473">
    <property type="entry name" value="MFS general substrate transporter"/>
    <property type="match status" value="1"/>
</dbReference>
<dbReference type="PRINTS" id="PR01036">
    <property type="entry name" value="TCRTETB"/>
</dbReference>
<name>A0ABV8ICQ5_9ACTN</name>
<organism evidence="8 9">
    <name type="scientific">Planomonospora corallina</name>
    <dbReference type="NCBI Taxonomy" id="1806052"/>
    <lineage>
        <taxon>Bacteria</taxon>
        <taxon>Bacillati</taxon>
        <taxon>Actinomycetota</taxon>
        <taxon>Actinomycetes</taxon>
        <taxon>Streptosporangiales</taxon>
        <taxon>Streptosporangiaceae</taxon>
        <taxon>Planomonospora</taxon>
    </lineage>
</organism>
<dbReference type="InterPro" id="IPR036259">
    <property type="entry name" value="MFS_trans_sf"/>
</dbReference>
<feature type="transmembrane region" description="Helical" evidence="5">
    <location>
        <begin position="64"/>
        <end position="87"/>
    </location>
</feature>
<comment type="caution">
    <text evidence="8">The sequence shown here is derived from an EMBL/GenBank/DDBJ whole genome shotgun (WGS) entry which is preliminary data.</text>
</comment>
<protein>
    <submittedName>
        <fullName evidence="8">MFS transporter</fullName>
    </submittedName>
</protein>
<feature type="domain" description="Major facilitator superfamily (MFS) profile" evidence="7">
    <location>
        <begin position="1"/>
        <end position="402"/>
    </location>
</feature>
<feature type="transmembrane region" description="Helical" evidence="5">
    <location>
        <begin position="150"/>
        <end position="165"/>
    </location>
</feature>
<feature type="transmembrane region" description="Helical" evidence="5">
    <location>
        <begin position="93"/>
        <end position="113"/>
    </location>
</feature>
<keyword evidence="2 5" id="KW-0812">Transmembrane</keyword>
<feature type="non-terminal residue" evidence="8">
    <location>
        <position position="1"/>
    </location>
</feature>
<dbReference type="PANTHER" id="PTHR42718:SF42">
    <property type="entry name" value="EXPORT PROTEIN"/>
    <property type="match status" value="1"/>
</dbReference>
<reference evidence="9" key="1">
    <citation type="journal article" date="2019" name="Int. J. Syst. Evol. Microbiol.">
        <title>The Global Catalogue of Microorganisms (GCM) 10K type strain sequencing project: providing services to taxonomists for standard genome sequencing and annotation.</title>
        <authorList>
            <consortium name="The Broad Institute Genomics Platform"/>
            <consortium name="The Broad Institute Genome Sequencing Center for Infectious Disease"/>
            <person name="Wu L."/>
            <person name="Ma J."/>
        </authorList>
    </citation>
    <scope>NUCLEOTIDE SEQUENCE [LARGE SCALE GENOMIC DNA]</scope>
    <source>
        <strain evidence="9">TBRC 4489</strain>
    </source>
</reference>
<evidence type="ECO:0000256" key="6">
    <source>
        <dbReference type="SAM" id="SignalP"/>
    </source>
</evidence>
<feature type="transmembrane region" description="Helical" evidence="5">
    <location>
        <begin position="31"/>
        <end position="52"/>
    </location>
</feature>
<feature type="transmembrane region" description="Helical" evidence="5">
    <location>
        <begin position="186"/>
        <end position="211"/>
    </location>
</feature>
<evidence type="ECO:0000313" key="9">
    <source>
        <dbReference type="Proteomes" id="UP001595850"/>
    </source>
</evidence>
<evidence type="ECO:0000256" key="4">
    <source>
        <dbReference type="ARBA" id="ARBA00023136"/>
    </source>
</evidence>
<keyword evidence="3 5" id="KW-1133">Transmembrane helix</keyword>
<feature type="transmembrane region" description="Helical" evidence="5">
    <location>
        <begin position="380"/>
        <end position="399"/>
    </location>
</feature>
<dbReference type="EMBL" id="JBHSBM010000039">
    <property type="protein sequence ID" value="MFC4061911.1"/>
    <property type="molecule type" value="Genomic_DNA"/>
</dbReference>
<evidence type="ECO:0000259" key="7">
    <source>
        <dbReference type="PROSITE" id="PS50850"/>
    </source>
</evidence>
<dbReference type="Proteomes" id="UP001595850">
    <property type="component" value="Unassembled WGS sequence"/>
</dbReference>
<feature type="signal peptide" evidence="6">
    <location>
        <begin position="1"/>
        <end position="19"/>
    </location>
</feature>
<feature type="chain" id="PRO_5047263948" evidence="6">
    <location>
        <begin position="20"/>
        <end position="405"/>
    </location>
</feature>
<proteinExistence type="predicted"/>
<feature type="transmembrane region" description="Helical" evidence="5">
    <location>
        <begin position="250"/>
        <end position="268"/>
    </location>
</feature>
<dbReference type="Gene3D" id="1.20.1250.20">
    <property type="entry name" value="MFS general substrate transporter like domains"/>
    <property type="match status" value="1"/>
</dbReference>
<dbReference type="RefSeq" id="WP_377292542.1">
    <property type="nucleotide sequence ID" value="NZ_JBHSBM010000039.1"/>
</dbReference>
<keyword evidence="6" id="KW-0732">Signal</keyword>
<evidence type="ECO:0000256" key="1">
    <source>
        <dbReference type="ARBA" id="ARBA00004651"/>
    </source>
</evidence>
<dbReference type="Pfam" id="PF07690">
    <property type="entry name" value="MFS_1"/>
    <property type="match status" value="1"/>
</dbReference>
<gene>
    <name evidence="8" type="ORF">ACFOWE_26720</name>
</gene>